<keyword evidence="2" id="KW-1185">Reference proteome</keyword>
<name>A0ABD1YSI9_9MARC</name>
<proteinExistence type="predicted"/>
<sequence>MCWDAGLERGIKARVQHGQDAGTANRGVVPWIQGASRIGMRVLYFRAGAASFGTWDQGVDVVGSGVEPRN</sequence>
<evidence type="ECO:0000313" key="1">
    <source>
        <dbReference type="EMBL" id="KAL2633740.1"/>
    </source>
</evidence>
<evidence type="ECO:0000313" key="2">
    <source>
        <dbReference type="Proteomes" id="UP001605036"/>
    </source>
</evidence>
<dbReference type="Proteomes" id="UP001605036">
    <property type="component" value="Unassembled WGS sequence"/>
</dbReference>
<reference evidence="1 2" key="1">
    <citation type="submission" date="2024-09" db="EMBL/GenBank/DDBJ databases">
        <title>Chromosome-scale assembly of Riccia fluitans.</title>
        <authorList>
            <person name="Paukszto L."/>
            <person name="Sawicki J."/>
            <person name="Karawczyk K."/>
            <person name="Piernik-Szablinska J."/>
            <person name="Szczecinska M."/>
            <person name="Mazdziarz M."/>
        </authorList>
    </citation>
    <scope>NUCLEOTIDE SEQUENCE [LARGE SCALE GENOMIC DNA]</scope>
    <source>
        <strain evidence="1">Rf_01</strain>
        <tissue evidence="1">Aerial parts of the thallus</tissue>
    </source>
</reference>
<dbReference type="AlphaFoldDB" id="A0ABD1YSI9"/>
<organism evidence="1 2">
    <name type="scientific">Riccia fluitans</name>
    <dbReference type="NCBI Taxonomy" id="41844"/>
    <lineage>
        <taxon>Eukaryota</taxon>
        <taxon>Viridiplantae</taxon>
        <taxon>Streptophyta</taxon>
        <taxon>Embryophyta</taxon>
        <taxon>Marchantiophyta</taxon>
        <taxon>Marchantiopsida</taxon>
        <taxon>Marchantiidae</taxon>
        <taxon>Marchantiales</taxon>
        <taxon>Ricciaceae</taxon>
        <taxon>Riccia</taxon>
    </lineage>
</organism>
<comment type="caution">
    <text evidence="1">The sequence shown here is derived from an EMBL/GenBank/DDBJ whole genome shotgun (WGS) entry which is preliminary data.</text>
</comment>
<gene>
    <name evidence="1" type="ORF">R1flu_005219</name>
</gene>
<accession>A0ABD1YSI9</accession>
<protein>
    <submittedName>
        <fullName evidence="1">Uncharacterized protein</fullName>
    </submittedName>
</protein>
<dbReference type="EMBL" id="JBHFFA010000003">
    <property type="protein sequence ID" value="KAL2633740.1"/>
    <property type="molecule type" value="Genomic_DNA"/>
</dbReference>